<comment type="caution">
    <text evidence="2">The sequence shown here is derived from an EMBL/GenBank/DDBJ whole genome shotgun (WGS) entry which is preliminary data.</text>
</comment>
<sequence length="101" mass="12195">MLQITFVFKIYQHKHLFFPFRKPNTVSLVSSSIFLTFFVYYFETLNISFYIQRTSHQLHPKSFLNLLKIAIHYNKDSFTQNKLRSLFNYFNGLQLNFIVEA</sequence>
<organism evidence="2 3">
    <name type="scientific">Brachionus plicatilis</name>
    <name type="common">Marine rotifer</name>
    <name type="synonym">Brachionus muelleri</name>
    <dbReference type="NCBI Taxonomy" id="10195"/>
    <lineage>
        <taxon>Eukaryota</taxon>
        <taxon>Metazoa</taxon>
        <taxon>Spiralia</taxon>
        <taxon>Gnathifera</taxon>
        <taxon>Rotifera</taxon>
        <taxon>Eurotatoria</taxon>
        <taxon>Monogononta</taxon>
        <taxon>Pseudotrocha</taxon>
        <taxon>Ploima</taxon>
        <taxon>Brachionidae</taxon>
        <taxon>Brachionus</taxon>
    </lineage>
</organism>
<keyword evidence="1" id="KW-1133">Transmembrane helix</keyword>
<evidence type="ECO:0000313" key="3">
    <source>
        <dbReference type="Proteomes" id="UP000276133"/>
    </source>
</evidence>
<dbReference type="EMBL" id="REGN01003358">
    <property type="protein sequence ID" value="RNA23028.1"/>
    <property type="molecule type" value="Genomic_DNA"/>
</dbReference>
<feature type="transmembrane region" description="Helical" evidence="1">
    <location>
        <begin position="28"/>
        <end position="51"/>
    </location>
</feature>
<gene>
    <name evidence="2" type="ORF">BpHYR1_014679</name>
</gene>
<evidence type="ECO:0000313" key="2">
    <source>
        <dbReference type="EMBL" id="RNA23028.1"/>
    </source>
</evidence>
<keyword evidence="1" id="KW-0812">Transmembrane</keyword>
<keyword evidence="3" id="KW-1185">Reference proteome</keyword>
<name>A0A3M7RIA5_BRAPC</name>
<dbReference type="Proteomes" id="UP000276133">
    <property type="component" value="Unassembled WGS sequence"/>
</dbReference>
<proteinExistence type="predicted"/>
<keyword evidence="1" id="KW-0472">Membrane</keyword>
<evidence type="ECO:0000256" key="1">
    <source>
        <dbReference type="SAM" id="Phobius"/>
    </source>
</evidence>
<accession>A0A3M7RIA5</accession>
<protein>
    <submittedName>
        <fullName evidence="2">Uncharacterized protein</fullName>
    </submittedName>
</protein>
<reference evidence="2 3" key="1">
    <citation type="journal article" date="2018" name="Sci. Rep.">
        <title>Genomic signatures of local adaptation to the degree of environmental predictability in rotifers.</title>
        <authorList>
            <person name="Franch-Gras L."/>
            <person name="Hahn C."/>
            <person name="Garcia-Roger E.M."/>
            <person name="Carmona M.J."/>
            <person name="Serra M."/>
            <person name="Gomez A."/>
        </authorList>
    </citation>
    <scope>NUCLEOTIDE SEQUENCE [LARGE SCALE GENOMIC DNA]</scope>
    <source>
        <strain evidence="2">HYR1</strain>
    </source>
</reference>
<dbReference type="AlphaFoldDB" id="A0A3M7RIA5"/>